<dbReference type="STRING" id="937775.Metlim_1593"/>
<reference evidence="2 3" key="1">
    <citation type="submission" date="2011-10" db="EMBL/GenBank/DDBJ databases">
        <title>The Improved High-Quality Draft genome of Methanoplanus limicola DSM 2279.</title>
        <authorList>
            <consortium name="US DOE Joint Genome Institute (JGI-PGF)"/>
            <person name="Lucas S."/>
            <person name="Copeland A."/>
            <person name="Lapidus A."/>
            <person name="Glavina del Rio T."/>
            <person name="Dalin E."/>
            <person name="Tice H."/>
            <person name="Bruce D."/>
            <person name="Goodwin L."/>
            <person name="Pitluck S."/>
            <person name="Peters L."/>
            <person name="Mikhailova N."/>
            <person name="Lu M."/>
            <person name="Kyrpides N."/>
            <person name="Mavromatis K."/>
            <person name="Ivanova N."/>
            <person name="Markowitz V."/>
            <person name="Cheng J.-F."/>
            <person name="Hugenholtz P."/>
            <person name="Woyke T."/>
            <person name="Wu D."/>
            <person name="Wirth R."/>
            <person name="Brambilla E.-M."/>
            <person name="Klenk H.-P."/>
            <person name="Eisen J.A."/>
        </authorList>
    </citation>
    <scope>NUCLEOTIDE SEQUENCE [LARGE SCALE GENOMIC DNA]</scope>
    <source>
        <strain evidence="2 3">DSM 2279</strain>
    </source>
</reference>
<dbReference type="Pfam" id="PF12724">
    <property type="entry name" value="Flavodoxin_5"/>
    <property type="match status" value="1"/>
</dbReference>
<dbReference type="GO" id="GO:0010181">
    <property type="term" value="F:FMN binding"/>
    <property type="evidence" value="ECO:0007669"/>
    <property type="project" value="InterPro"/>
</dbReference>
<dbReference type="SUPFAM" id="SSF52218">
    <property type="entry name" value="Flavoproteins"/>
    <property type="match status" value="1"/>
</dbReference>
<dbReference type="PANTHER" id="PTHR38030:SF2">
    <property type="entry name" value="PROTOPORPHYRINOGEN IX DEHYDROGENASE [QUINONE]"/>
    <property type="match status" value="1"/>
</dbReference>
<dbReference type="OrthoDB" id="103611at2157"/>
<dbReference type="RefSeq" id="WP_004077450.1">
    <property type="nucleotide sequence ID" value="NZ_CM001436.1"/>
</dbReference>
<evidence type="ECO:0000313" key="3">
    <source>
        <dbReference type="Proteomes" id="UP000005741"/>
    </source>
</evidence>
<dbReference type="Proteomes" id="UP000005741">
    <property type="component" value="Chromosome"/>
</dbReference>
<dbReference type="InterPro" id="IPR008254">
    <property type="entry name" value="Flavodoxin/NO_synth"/>
</dbReference>
<protein>
    <submittedName>
        <fullName evidence="2">Flavodoxin/nitric oxide synthase</fullName>
    </submittedName>
</protein>
<proteinExistence type="predicted"/>
<dbReference type="HOGENOM" id="CLU_094839_1_0_2"/>
<dbReference type="PATRIC" id="fig|937775.9.peg.1797"/>
<dbReference type="Gene3D" id="3.40.50.360">
    <property type="match status" value="1"/>
</dbReference>
<organism evidence="2 3">
    <name type="scientific">Methanoplanus limicola DSM 2279</name>
    <dbReference type="NCBI Taxonomy" id="937775"/>
    <lineage>
        <taxon>Archaea</taxon>
        <taxon>Methanobacteriati</taxon>
        <taxon>Methanobacteriota</taxon>
        <taxon>Stenosarchaea group</taxon>
        <taxon>Methanomicrobia</taxon>
        <taxon>Methanomicrobiales</taxon>
        <taxon>Methanomicrobiaceae</taxon>
        <taxon>Methanoplanus</taxon>
    </lineage>
</organism>
<keyword evidence="3" id="KW-1185">Reference proteome</keyword>
<accession>H1Z415</accession>
<dbReference type="GO" id="GO:0070819">
    <property type="term" value="F:menaquinone-dependent protoporphyrinogen oxidase activity"/>
    <property type="evidence" value="ECO:0007669"/>
    <property type="project" value="TreeGrafter"/>
</dbReference>
<evidence type="ECO:0000313" key="2">
    <source>
        <dbReference type="EMBL" id="EHQ35694.1"/>
    </source>
</evidence>
<dbReference type="GO" id="GO:0006783">
    <property type="term" value="P:heme biosynthetic process"/>
    <property type="evidence" value="ECO:0007669"/>
    <property type="project" value="TreeGrafter"/>
</dbReference>
<dbReference type="InterPro" id="IPR026816">
    <property type="entry name" value="Flavodoxin_dom"/>
</dbReference>
<dbReference type="AlphaFoldDB" id="H1Z415"/>
<name>H1Z415_9EURY</name>
<dbReference type="CDD" id="cd00133">
    <property type="entry name" value="PTS_IIB"/>
    <property type="match status" value="1"/>
</dbReference>
<gene>
    <name evidence="2" type="ORF">Metlim_1593</name>
</gene>
<dbReference type="PANTHER" id="PTHR38030">
    <property type="entry name" value="PROTOPORPHYRINOGEN IX DEHYDROGENASE [MENAQUINONE]"/>
    <property type="match status" value="1"/>
</dbReference>
<dbReference type="InParanoid" id="H1Z415"/>
<dbReference type="InterPro" id="IPR029039">
    <property type="entry name" value="Flavoprotein-like_sf"/>
</dbReference>
<dbReference type="InterPro" id="IPR052200">
    <property type="entry name" value="Protoporphyrinogen_IX_DH"/>
</dbReference>
<sequence>MIPGKVLVAYATRYGSTKDIAEAVSKTIREMGIETDCMDINSINPENLSDYDAFFVGSPLHLGKWLPEAKEFMQFRRDILNKKPVFIFTCGITIKDKTEHILKKAEFAIYEFSEYIKIDEKGFFPGKLTVSDLNESDSQIVRLAGVGEGDFTDTVSVIIWTKDIADKYFVDE</sequence>
<dbReference type="PROSITE" id="PS50902">
    <property type="entry name" value="FLAVODOXIN_LIKE"/>
    <property type="match status" value="1"/>
</dbReference>
<dbReference type="EMBL" id="CM001436">
    <property type="protein sequence ID" value="EHQ35694.1"/>
    <property type="molecule type" value="Genomic_DNA"/>
</dbReference>
<feature type="domain" description="Flavodoxin-like" evidence="1">
    <location>
        <begin position="6"/>
        <end position="172"/>
    </location>
</feature>
<evidence type="ECO:0000259" key="1">
    <source>
        <dbReference type="PROSITE" id="PS50902"/>
    </source>
</evidence>